<dbReference type="EMBL" id="JADIMM010000043">
    <property type="protein sequence ID" value="MBO8457252.1"/>
    <property type="molecule type" value="Genomic_DNA"/>
</dbReference>
<reference evidence="1" key="1">
    <citation type="submission" date="2020-10" db="EMBL/GenBank/DDBJ databases">
        <authorList>
            <person name="Gilroy R."/>
        </authorList>
    </citation>
    <scope>NUCLEOTIDE SEQUENCE</scope>
    <source>
        <strain evidence="1">10532</strain>
    </source>
</reference>
<sequence>MKNFFSFGLVFVLFLMPVFSMGKKNLPPEESLVNPVQATADDSITGSGVVIKENQKTESEDVGNYREDALIKKTGRIVVLGSEPHTYLGINTDGGESYILDRNSAEIPLEYQGLEMEVTGFANEKAPGIFYVKSFRVLK</sequence>
<name>A0A9D9HNH1_9SPIR</name>
<evidence type="ECO:0000313" key="2">
    <source>
        <dbReference type="Proteomes" id="UP000823638"/>
    </source>
</evidence>
<accession>A0A9D9HNH1</accession>
<organism evidence="1 2">
    <name type="scientific">Candidatus Gallitreponema excrementavium</name>
    <dbReference type="NCBI Taxonomy" id="2840840"/>
    <lineage>
        <taxon>Bacteria</taxon>
        <taxon>Pseudomonadati</taxon>
        <taxon>Spirochaetota</taxon>
        <taxon>Spirochaetia</taxon>
        <taxon>Spirochaetales</taxon>
        <taxon>Candidatus Gallitreponema</taxon>
    </lineage>
</organism>
<comment type="caution">
    <text evidence="1">The sequence shown here is derived from an EMBL/GenBank/DDBJ whole genome shotgun (WGS) entry which is preliminary data.</text>
</comment>
<dbReference type="Proteomes" id="UP000823638">
    <property type="component" value="Unassembled WGS sequence"/>
</dbReference>
<reference evidence="1" key="2">
    <citation type="journal article" date="2021" name="PeerJ">
        <title>Extensive microbial diversity within the chicken gut microbiome revealed by metagenomics and culture.</title>
        <authorList>
            <person name="Gilroy R."/>
            <person name="Ravi A."/>
            <person name="Getino M."/>
            <person name="Pursley I."/>
            <person name="Horton D.L."/>
            <person name="Alikhan N.F."/>
            <person name="Baker D."/>
            <person name="Gharbi K."/>
            <person name="Hall N."/>
            <person name="Watson M."/>
            <person name="Adriaenssens E.M."/>
            <person name="Foster-Nyarko E."/>
            <person name="Jarju S."/>
            <person name="Secka A."/>
            <person name="Antonio M."/>
            <person name="Oren A."/>
            <person name="Chaudhuri R.R."/>
            <person name="La Ragione R."/>
            <person name="Hildebrand F."/>
            <person name="Pallen M.J."/>
        </authorList>
    </citation>
    <scope>NUCLEOTIDE SEQUENCE</scope>
    <source>
        <strain evidence="1">10532</strain>
    </source>
</reference>
<gene>
    <name evidence="1" type="ORF">IAA81_03375</name>
</gene>
<proteinExistence type="predicted"/>
<protein>
    <recommendedName>
        <fullName evidence="3">Bacterial OB-fold domain-containing protein</fullName>
    </recommendedName>
</protein>
<evidence type="ECO:0000313" key="1">
    <source>
        <dbReference type="EMBL" id="MBO8457252.1"/>
    </source>
</evidence>
<dbReference type="AlphaFoldDB" id="A0A9D9HNH1"/>
<evidence type="ECO:0008006" key="3">
    <source>
        <dbReference type="Google" id="ProtNLM"/>
    </source>
</evidence>